<accession>A0A0L6W5Z8</accession>
<comment type="caution">
    <text evidence="1">The sequence shown here is derived from an EMBL/GenBank/DDBJ whole genome shotgun (WGS) entry which is preliminary data.</text>
</comment>
<sequence length="80" mass="8518">MPKCNICGNRVSFGSSRIPPAAPTANGPISGLVANFDGEGSISEMECMGADLDTAQEAWENPRTYFDTCLECASNDISWV</sequence>
<dbReference type="EMBL" id="LGTE01000002">
    <property type="protein sequence ID" value="KNZ70813.1"/>
    <property type="molecule type" value="Genomic_DNA"/>
</dbReference>
<evidence type="ECO:0000313" key="1">
    <source>
        <dbReference type="EMBL" id="KNZ70813.1"/>
    </source>
</evidence>
<dbReference type="Proteomes" id="UP000037175">
    <property type="component" value="Unassembled WGS sequence"/>
</dbReference>
<proteinExistence type="predicted"/>
<dbReference type="RefSeq" id="WP_052216715.1">
    <property type="nucleotide sequence ID" value="NZ_LGTE01000002.1"/>
</dbReference>
<keyword evidence="2" id="KW-1185">Reference proteome</keyword>
<gene>
    <name evidence="1" type="ORF">Tfer_0492</name>
</gene>
<organism evidence="1 2">
    <name type="scientific">Thermincola ferriacetica</name>
    <dbReference type="NCBI Taxonomy" id="281456"/>
    <lineage>
        <taxon>Bacteria</taxon>
        <taxon>Bacillati</taxon>
        <taxon>Bacillota</taxon>
        <taxon>Clostridia</taxon>
        <taxon>Eubacteriales</taxon>
        <taxon>Thermincolaceae</taxon>
        <taxon>Thermincola</taxon>
    </lineage>
</organism>
<dbReference type="AlphaFoldDB" id="A0A0L6W5Z8"/>
<protein>
    <submittedName>
        <fullName evidence="1">Uncharacterized protein</fullName>
    </submittedName>
</protein>
<reference evidence="2" key="1">
    <citation type="submission" date="2015-07" db="EMBL/GenBank/DDBJ databases">
        <title>Complete Genome of Thermincola ferriacetica strain Z-0001T.</title>
        <authorList>
            <person name="Lusk B."/>
            <person name="Badalamenti J.P."/>
            <person name="Parameswaran P."/>
            <person name="Bond D.R."/>
            <person name="Torres C.I."/>
        </authorList>
    </citation>
    <scope>NUCLEOTIDE SEQUENCE [LARGE SCALE GENOMIC DNA]</scope>
    <source>
        <strain evidence="2">Z-0001</strain>
    </source>
</reference>
<name>A0A0L6W5Z8_9FIRM</name>
<evidence type="ECO:0000313" key="2">
    <source>
        <dbReference type="Proteomes" id="UP000037175"/>
    </source>
</evidence>